<reference evidence="2" key="1">
    <citation type="journal article" date="2023" name="Mar. Drugs">
        <title>Gemmata algarum, a Novel Planctomycete Isolated from an Algal Mat, Displays Antimicrobial Activity.</title>
        <authorList>
            <person name="Kumar G."/>
            <person name="Kallscheuer N."/>
            <person name="Kashif M."/>
            <person name="Ahamad S."/>
            <person name="Jagadeeshwari U."/>
            <person name="Pannikurungottu S."/>
            <person name="Haufschild T."/>
            <person name="Kabuu M."/>
            <person name="Sasikala C."/>
            <person name="Jogler C."/>
            <person name="Ramana C."/>
        </authorList>
    </citation>
    <scope>NUCLEOTIDE SEQUENCE [LARGE SCALE GENOMIC DNA]</scope>
    <source>
        <strain evidence="2">JC673</strain>
    </source>
</reference>
<sequence length="123" mass="13436">MPEPPSNVFVLRGRVGVPELLHATREALLALQADPRCQPALDCSGVTSFTGDALLLLAWVCQQVREAGASLRLLDLPQVVLETIADRLIEATIPPELQHHVKAAMGDEAGDDRWRWGDSFSNN</sequence>
<evidence type="ECO:0008006" key="3">
    <source>
        <dbReference type="Google" id="ProtNLM"/>
    </source>
</evidence>
<protein>
    <recommendedName>
        <fullName evidence="3">STAS domain-containing protein</fullName>
    </recommendedName>
</protein>
<dbReference type="SUPFAM" id="SSF52091">
    <property type="entry name" value="SpoIIaa-like"/>
    <property type="match status" value="1"/>
</dbReference>
<organism evidence="1 2">
    <name type="scientific">Gemmata algarum</name>
    <dbReference type="NCBI Taxonomy" id="2975278"/>
    <lineage>
        <taxon>Bacteria</taxon>
        <taxon>Pseudomonadati</taxon>
        <taxon>Planctomycetota</taxon>
        <taxon>Planctomycetia</taxon>
        <taxon>Gemmatales</taxon>
        <taxon>Gemmataceae</taxon>
        <taxon>Gemmata</taxon>
    </lineage>
</organism>
<comment type="caution">
    <text evidence="1">The sequence shown here is derived from an EMBL/GenBank/DDBJ whole genome shotgun (WGS) entry which is preliminary data.</text>
</comment>
<proteinExistence type="predicted"/>
<dbReference type="Gene3D" id="3.30.750.24">
    <property type="entry name" value="STAS domain"/>
    <property type="match status" value="1"/>
</dbReference>
<dbReference type="InterPro" id="IPR036513">
    <property type="entry name" value="STAS_dom_sf"/>
</dbReference>
<evidence type="ECO:0000313" key="1">
    <source>
        <dbReference type="EMBL" id="MDY3561428.1"/>
    </source>
</evidence>
<name>A0ABU5F2R0_9BACT</name>
<dbReference type="Proteomes" id="UP001272242">
    <property type="component" value="Unassembled WGS sequence"/>
</dbReference>
<keyword evidence="2" id="KW-1185">Reference proteome</keyword>
<evidence type="ECO:0000313" key="2">
    <source>
        <dbReference type="Proteomes" id="UP001272242"/>
    </source>
</evidence>
<dbReference type="RefSeq" id="WP_320687843.1">
    <property type="nucleotide sequence ID" value="NZ_JAXBLV010000193.1"/>
</dbReference>
<gene>
    <name evidence="1" type="ORF">R5W23_002706</name>
</gene>
<dbReference type="EMBL" id="JAXBLV010000193">
    <property type="protein sequence ID" value="MDY3561428.1"/>
    <property type="molecule type" value="Genomic_DNA"/>
</dbReference>
<accession>A0ABU5F2R0</accession>